<protein>
    <submittedName>
        <fullName evidence="1">Uncharacterized protein</fullName>
    </submittedName>
</protein>
<evidence type="ECO:0000313" key="2">
    <source>
        <dbReference type="Proteomes" id="UP000235145"/>
    </source>
</evidence>
<keyword evidence="2" id="KW-1185">Reference proteome</keyword>
<proteinExistence type="predicted"/>
<organism evidence="1 2">
    <name type="scientific">Lactuca sativa</name>
    <name type="common">Garden lettuce</name>
    <dbReference type="NCBI Taxonomy" id="4236"/>
    <lineage>
        <taxon>Eukaryota</taxon>
        <taxon>Viridiplantae</taxon>
        <taxon>Streptophyta</taxon>
        <taxon>Embryophyta</taxon>
        <taxon>Tracheophyta</taxon>
        <taxon>Spermatophyta</taxon>
        <taxon>Magnoliopsida</taxon>
        <taxon>eudicotyledons</taxon>
        <taxon>Gunneridae</taxon>
        <taxon>Pentapetalae</taxon>
        <taxon>asterids</taxon>
        <taxon>campanulids</taxon>
        <taxon>Asterales</taxon>
        <taxon>Asteraceae</taxon>
        <taxon>Cichorioideae</taxon>
        <taxon>Cichorieae</taxon>
        <taxon>Lactucinae</taxon>
        <taxon>Lactuca</taxon>
    </lineage>
</organism>
<gene>
    <name evidence="1" type="ORF">LSAT_V11C500259310</name>
</gene>
<evidence type="ECO:0000313" key="1">
    <source>
        <dbReference type="EMBL" id="KAJ0205446.1"/>
    </source>
</evidence>
<sequence>MKSTTLWPPERRMMFIGGHGGDSDQRKAQGSKIIVGVELPLGHEGYAILEVDCKPDSSKEGYHQVKMARSNEDKTTIYTEKWRFYYTKMPIVLRNRQIGSHVVTTSRIEENLEKVESLLRIGAP</sequence>
<name>A0A9R1XAG9_LACSA</name>
<reference evidence="1 2" key="1">
    <citation type="journal article" date="2017" name="Nat. Commun.">
        <title>Genome assembly with in vitro proximity ligation data and whole-genome triplication in lettuce.</title>
        <authorList>
            <person name="Reyes-Chin-Wo S."/>
            <person name="Wang Z."/>
            <person name="Yang X."/>
            <person name="Kozik A."/>
            <person name="Arikit S."/>
            <person name="Song C."/>
            <person name="Xia L."/>
            <person name="Froenicke L."/>
            <person name="Lavelle D.O."/>
            <person name="Truco M.J."/>
            <person name="Xia R."/>
            <person name="Zhu S."/>
            <person name="Xu C."/>
            <person name="Xu H."/>
            <person name="Xu X."/>
            <person name="Cox K."/>
            <person name="Korf I."/>
            <person name="Meyers B.C."/>
            <person name="Michelmore R.W."/>
        </authorList>
    </citation>
    <scope>NUCLEOTIDE SEQUENCE [LARGE SCALE GENOMIC DNA]</scope>
    <source>
        <strain evidence="2">cv. Salinas</strain>
        <tissue evidence="1">Seedlings</tissue>
    </source>
</reference>
<accession>A0A9R1XAG9</accession>
<dbReference type="AlphaFoldDB" id="A0A9R1XAG9"/>
<comment type="caution">
    <text evidence="1">The sequence shown here is derived from an EMBL/GenBank/DDBJ whole genome shotgun (WGS) entry which is preliminary data.</text>
</comment>
<dbReference type="EMBL" id="NBSK02000005">
    <property type="protein sequence ID" value="KAJ0205446.1"/>
    <property type="molecule type" value="Genomic_DNA"/>
</dbReference>
<dbReference type="Proteomes" id="UP000235145">
    <property type="component" value="Unassembled WGS sequence"/>
</dbReference>